<proteinExistence type="inferred from homology"/>
<organism evidence="3 4">
    <name type="scientific">Galdieria yellowstonensis</name>
    <dbReference type="NCBI Taxonomy" id="3028027"/>
    <lineage>
        <taxon>Eukaryota</taxon>
        <taxon>Rhodophyta</taxon>
        <taxon>Bangiophyceae</taxon>
        <taxon>Galdieriales</taxon>
        <taxon>Galdieriaceae</taxon>
        <taxon>Galdieria</taxon>
    </lineage>
</organism>
<evidence type="ECO:0000256" key="1">
    <source>
        <dbReference type="ARBA" id="ARBA00038479"/>
    </source>
</evidence>
<dbReference type="Gene3D" id="2.20.25.10">
    <property type="match status" value="1"/>
</dbReference>
<dbReference type="SUPFAM" id="SSF158997">
    <property type="entry name" value="Trm112p-like"/>
    <property type="match status" value="1"/>
</dbReference>
<comment type="similarity">
    <text evidence="1">Belongs to the PREY family.</text>
</comment>
<dbReference type="Proteomes" id="UP001300502">
    <property type="component" value="Unassembled WGS sequence"/>
</dbReference>
<name>A0AAV9IP15_9RHOD</name>
<dbReference type="EMBL" id="JANCYU010000073">
    <property type="protein sequence ID" value="KAK4528974.1"/>
    <property type="molecule type" value="Genomic_DNA"/>
</dbReference>
<dbReference type="AlphaFoldDB" id="A0AAV9IP15"/>
<evidence type="ECO:0000313" key="3">
    <source>
        <dbReference type="EMBL" id="KAK4528974.1"/>
    </source>
</evidence>
<keyword evidence="4" id="KW-1185">Reference proteome</keyword>
<dbReference type="PANTHER" id="PTHR33505">
    <property type="entry name" value="ZGC:162634"/>
    <property type="match status" value="1"/>
</dbReference>
<comment type="caution">
    <text evidence="3">The sequence shown here is derived from an EMBL/GenBank/DDBJ whole genome shotgun (WGS) entry which is preliminary data.</text>
</comment>
<sequence>MTTVSTRVIKYNWKALSCIGKQQQQPTQAFSSVQKFQEEWLKFLVCPVSKQTLYYDSERDELFNQSIRYPIRDGIPLLTPWDGSVVDQGEQVASTKEQQQQQRE</sequence>
<dbReference type="PANTHER" id="PTHR33505:SF4">
    <property type="entry name" value="PROTEIN PREY, MITOCHONDRIAL"/>
    <property type="match status" value="1"/>
</dbReference>
<reference evidence="3 4" key="1">
    <citation type="submission" date="2022-07" db="EMBL/GenBank/DDBJ databases">
        <title>Genome-wide signatures of adaptation to extreme environments.</title>
        <authorList>
            <person name="Cho C.H."/>
            <person name="Yoon H.S."/>
        </authorList>
    </citation>
    <scope>NUCLEOTIDE SEQUENCE [LARGE SCALE GENOMIC DNA]</scope>
    <source>
        <strain evidence="3 4">108.79 E11</strain>
    </source>
</reference>
<gene>
    <name evidence="3" type="ORF">GAYE_SCF68G6923</name>
</gene>
<dbReference type="InterPro" id="IPR005651">
    <property type="entry name" value="Trm112-like"/>
</dbReference>
<evidence type="ECO:0000313" key="4">
    <source>
        <dbReference type="Proteomes" id="UP001300502"/>
    </source>
</evidence>
<evidence type="ECO:0000256" key="2">
    <source>
        <dbReference type="ARBA" id="ARBA00040939"/>
    </source>
</evidence>
<protein>
    <recommendedName>
        <fullName evidence="2">Protein preY, mitochondrial</fullName>
    </recommendedName>
</protein>
<accession>A0AAV9IP15</accession>
<dbReference type="Pfam" id="PF03966">
    <property type="entry name" value="Trm112p"/>
    <property type="match status" value="1"/>
</dbReference>